<accession>A0AAD9Z279</accession>
<feature type="compositionally biased region" description="Polar residues" evidence="1">
    <location>
        <begin position="240"/>
        <end position="253"/>
    </location>
</feature>
<dbReference type="Proteomes" id="UP001276659">
    <property type="component" value="Unassembled WGS sequence"/>
</dbReference>
<gene>
    <name evidence="2" type="ORF">OEA41_009565</name>
</gene>
<reference evidence="2" key="1">
    <citation type="submission" date="2022-11" db="EMBL/GenBank/DDBJ databases">
        <title>Chromosomal genome sequence assembly and mating type (MAT) locus characterization of the leprose asexual lichenized fungus Lepraria neglecta (Nyl.) Erichsen.</title>
        <authorList>
            <person name="Allen J.L."/>
            <person name="Pfeffer B."/>
        </authorList>
    </citation>
    <scope>NUCLEOTIDE SEQUENCE</scope>
    <source>
        <strain evidence="2">Allen 5258</strain>
    </source>
</reference>
<evidence type="ECO:0000256" key="1">
    <source>
        <dbReference type="SAM" id="MobiDB-lite"/>
    </source>
</evidence>
<evidence type="ECO:0000313" key="2">
    <source>
        <dbReference type="EMBL" id="KAK3170179.1"/>
    </source>
</evidence>
<feature type="compositionally biased region" description="Polar residues" evidence="1">
    <location>
        <begin position="283"/>
        <end position="295"/>
    </location>
</feature>
<comment type="caution">
    <text evidence="2">The sequence shown here is derived from an EMBL/GenBank/DDBJ whole genome shotgun (WGS) entry which is preliminary data.</text>
</comment>
<evidence type="ECO:0000313" key="3">
    <source>
        <dbReference type="Proteomes" id="UP001276659"/>
    </source>
</evidence>
<feature type="region of interest" description="Disordered" evidence="1">
    <location>
        <begin position="1"/>
        <end position="20"/>
    </location>
</feature>
<feature type="compositionally biased region" description="Basic and acidic residues" evidence="1">
    <location>
        <begin position="296"/>
        <end position="318"/>
    </location>
</feature>
<feature type="compositionally biased region" description="Polar residues" evidence="1">
    <location>
        <begin position="92"/>
        <end position="101"/>
    </location>
</feature>
<protein>
    <recommendedName>
        <fullName evidence="4">Myb-like domain-containing protein</fullName>
    </recommendedName>
</protein>
<dbReference type="AlphaFoldDB" id="A0AAD9Z279"/>
<keyword evidence="3" id="KW-1185">Reference proteome</keyword>
<evidence type="ECO:0008006" key="4">
    <source>
        <dbReference type="Google" id="ProtNLM"/>
    </source>
</evidence>
<name>A0AAD9Z279_9LECA</name>
<dbReference type="CDD" id="cd00167">
    <property type="entry name" value="SANT"/>
    <property type="match status" value="1"/>
</dbReference>
<proteinExistence type="predicted"/>
<feature type="region of interest" description="Disordered" evidence="1">
    <location>
        <begin position="86"/>
        <end position="166"/>
    </location>
</feature>
<dbReference type="EMBL" id="JASNWA010000009">
    <property type="protein sequence ID" value="KAK3170179.1"/>
    <property type="molecule type" value="Genomic_DNA"/>
</dbReference>
<organism evidence="2 3">
    <name type="scientific">Lepraria neglecta</name>
    <dbReference type="NCBI Taxonomy" id="209136"/>
    <lineage>
        <taxon>Eukaryota</taxon>
        <taxon>Fungi</taxon>
        <taxon>Dikarya</taxon>
        <taxon>Ascomycota</taxon>
        <taxon>Pezizomycotina</taxon>
        <taxon>Lecanoromycetes</taxon>
        <taxon>OSLEUM clade</taxon>
        <taxon>Lecanoromycetidae</taxon>
        <taxon>Lecanorales</taxon>
        <taxon>Lecanorineae</taxon>
        <taxon>Stereocaulaceae</taxon>
        <taxon>Lepraria</taxon>
    </lineage>
</organism>
<sequence length="318" mass="35422">MAYAPTQNPVMVKSSPAADRQTLGTPAVHRHRKTVSTGGGRAWSDAEEAYLIETREHKMPYKHIAAQLKKTELACRLHYHQLSFGSKARRQASVSSYSSMERASAPPPEKRRHETPQPQRRLPSFSPPASPPQNMEYSTTDTSKTPNSHKPILPKPTPSGHQRTQETQSLRLITEDMDRYPERQDVDMARLDRIYEAHRLHFWSTIARSYGCNLSPATLEEAWCRVHGMSGSKFPPTPRGSPQSTQAPPSILSTAAPHSAVTDSGKGFTPINTTEWSIPKPTVTRSNSFSVSSLLTDDKEIRRSPSGEKKLQDVDMAS</sequence>
<feature type="region of interest" description="Disordered" evidence="1">
    <location>
        <begin position="232"/>
        <end position="318"/>
    </location>
</feature>
<dbReference type="InterPro" id="IPR001005">
    <property type="entry name" value="SANT/Myb"/>
</dbReference>
<feature type="compositionally biased region" description="Polar residues" evidence="1">
    <location>
        <begin position="132"/>
        <end position="148"/>
    </location>
</feature>